<evidence type="ECO:0000259" key="3">
    <source>
        <dbReference type="Pfam" id="PF16130"/>
    </source>
</evidence>
<dbReference type="Proteomes" id="UP001597118">
    <property type="component" value="Unassembled WGS sequence"/>
</dbReference>
<feature type="domain" description="DUF4114" evidence="2">
    <location>
        <begin position="297"/>
        <end position="380"/>
    </location>
</feature>
<evidence type="ECO:0000256" key="1">
    <source>
        <dbReference type="SAM" id="SignalP"/>
    </source>
</evidence>
<evidence type="ECO:0000259" key="2">
    <source>
        <dbReference type="Pfam" id="PF13448"/>
    </source>
</evidence>
<organism evidence="4 5">
    <name type="scientific">Pseudopedobacter beijingensis</name>
    <dbReference type="NCBI Taxonomy" id="1207056"/>
    <lineage>
        <taxon>Bacteria</taxon>
        <taxon>Pseudomonadati</taxon>
        <taxon>Bacteroidota</taxon>
        <taxon>Sphingobacteriia</taxon>
        <taxon>Sphingobacteriales</taxon>
        <taxon>Sphingobacteriaceae</taxon>
        <taxon>Pseudopedobacter</taxon>
    </lineage>
</organism>
<dbReference type="EMBL" id="JBHUDG010000050">
    <property type="protein sequence ID" value="MFD1631708.1"/>
    <property type="molecule type" value="Genomic_DNA"/>
</dbReference>
<protein>
    <submittedName>
        <fullName evidence="4">LruC domain-containing protein</fullName>
    </submittedName>
</protein>
<dbReference type="InterPro" id="IPR032295">
    <property type="entry name" value="DUF4842"/>
</dbReference>
<dbReference type="Pfam" id="PF13448">
    <property type="entry name" value="DUF4114"/>
    <property type="match status" value="1"/>
</dbReference>
<evidence type="ECO:0000313" key="5">
    <source>
        <dbReference type="Proteomes" id="UP001597118"/>
    </source>
</evidence>
<feature type="signal peptide" evidence="1">
    <location>
        <begin position="1"/>
        <end position="17"/>
    </location>
</feature>
<dbReference type="InterPro" id="IPR031025">
    <property type="entry name" value="LruC_dom"/>
</dbReference>
<reference evidence="5" key="1">
    <citation type="journal article" date="2019" name="Int. J. Syst. Evol. Microbiol.">
        <title>The Global Catalogue of Microorganisms (GCM) 10K type strain sequencing project: providing services to taxonomists for standard genome sequencing and annotation.</title>
        <authorList>
            <consortium name="The Broad Institute Genomics Platform"/>
            <consortium name="The Broad Institute Genome Sequencing Center for Infectious Disease"/>
            <person name="Wu L."/>
            <person name="Ma J."/>
        </authorList>
    </citation>
    <scope>NUCLEOTIDE SEQUENCE [LARGE SCALE GENOMIC DNA]</scope>
    <source>
        <strain evidence="5">CCUG 53762</strain>
    </source>
</reference>
<dbReference type="NCBIfam" id="TIGR04456">
    <property type="entry name" value="LruC_dom"/>
    <property type="match status" value="1"/>
</dbReference>
<comment type="caution">
    <text evidence="4">The sequence shown here is derived from an EMBL/GenBank/DDBJ whole genome shotgun (WGS) entry which is preliminary data.</text>
</comment>
<feature type="domain" description="DUF4842" evidence="3">
    <location>
        <begin position="466"/>
        <end position="672"/>
    </location>
</feature>
<dbReference type="PROSITE" id="PS51257">
    <property type="entry name" value="PROKAR_LIPOPROTEIN"/>
    <property type="match status" value="1"/>
</dbReference>
<dbReference type="RefSeq" id="WP_379664075.1">
    <property type="nucleotide sequence ID" value="NZ_JBHUDG010000050.1"/>
</dbReference>
<keyword evidence="5" id="KW-1185">Reference proteome</keyword>
<keyword evidence="1" id="KW-0732">Signal</keyword>
<dbReference type="Pfam" id="PF16130">
    <property type="entry name" value="DUF4842"/>
    <property type="match status" value="1"/>
</dbReference>
<proteinExistence type="predicted"/>
<sequence>MNRSILALSLFSVLALASCNKQTLDADQNNVLLNGKLAPEGFDFSTTKNISIEVQLLSRDNKPVSGVLTSFYLSTDITKGAEIAKSVSSADGKLSLTVTVPTYINEIVVDPAYVGLLREVTVKLNASNRANLIIGGATGYVGDIVVQKSLSSVKSPAAQLLSSDGVTYHYDKSQYDALGRPLNLVPDNSVNLVELMKEINASLPERKDGIYLHPEYIAAQTPSNLNIGALSDVWITFVHEGANYRNALAYYTYPSGNKPAKVEDIKDIHLVFPNASLKGHIGEGNMLMGDKVKIGRFPAGTSIGFLLIQNAYKDDGSLNTANTKFYSDEQFNPESDFALKRHNVLLYSKSQKVFLVGFEDMKRDNSQADNDFNDLVFFAQTNPVDAIDPTDIPYLEDKVTDSDGDGVPDVLDEFPNDPERAYTRYYPSKDVWGTLVFEDQWPSEGDYDFNDLVVSYRYKFIMNSSNKVKDVIGNYVPLASGATFRNGFGVEFPFDASVVKSSTGYKHTANYIQLNGKGLEEGHTKAVIVPFDNVKSLFKAAATYVNTINGNANYKGDSVNVTTTFLTSEYEANVIAKVPFNPFLISNVNRGKEVHLVNNKPTSLANTSLLGTSKDASNPAQGKYYLTSDNRPFALNFIGEFNYPVESVNIQDTYNHFKQWANSGGSQYKDWYLMKSGYVNNNNIYKK</sequence>
<evidence type="ECO:0000313" key="4">
    <source>
        <dbReference type="EMBL" id="MFD1631708.1"/>
    </source>
</evidence>
<feature type="chain" id="PRO_5046912350" evidence="1">
    <location>
        <begin position="18"/>
        <end position="687"/>
    </location>
</feature>
<dbReference type="InterPro" id="IPR025193">
    <property type="entry name" value="DUF4114"/>
</dbReference>
<name>A0ABW4IG41_9SPHI</name>
<accession>A0ABW4IG41</accession>
<gene>
    <name evidence="4" type="ORF">ACFSAH_17680</name>
</gene>